<dbReference type="SUPFAM" id="SSF50978">
    <property type="entry name" value="WD40 repeat-like"/>
    <property type="match status" value="1"/>
</dbReference>
<accession>A0ABD1KIB7</accession>
<evidence type="ECO:0000256" key="11">
    <source>
        <dbReference type="ARBA" id="ARBA00022794"/>
    </source>
</evidence>
<comment type="caution">
    <text evidence="22">The sequence shown here is derived from an EMBL/GenBank/DDBJ whole genome shotgun (WGS) entry which is preliminary data.</text>
</comment>
<feature type="domain" description="SH3" evidence="21">
    <location>
        <begin position="1033"/>
        <end position="1093"/>
    </location>
</feature>
<feature type="repeat" description="WD" evidence="19">
    <location>
        <begin position="800"/>
        <end position="829"/>
    </location>
</feature>
<evidence type="ECO:0000256" key="19">
    <source>
        <dbReference type="PROSITE-ProRule" id="PRU00221"/>
    </source>
</evidence>
<comment type="subcellular location">
    <subcellularLocation>
        <location evidence="3">Cell junction</location>
        <location evidence="3">Adherens junction</location>
    </subcellularLocation>
    <subcellularLocation>
        <location evidence="2">Cytoplasm</location>
        <location evidence="2">Cytoskeleton</location>
        <location evidence="2">Cilium basal body</location>
    </subcellularLocation>
    <subcellularLocation>
        <location evidence="1">Cytoplasm</location>
        <location evidence="1">Cytoskeleton</location>
        <location evidence="1">Microtubule organizing center</location>
        <location evidence="1">Centrosome</location>
        <location evidence="1">Centriole</location>
    </subcellularLocation>
</comment>
<dbReference type="CDD" id="cd11812">
    <property type="entry name" value="SH3_AHI-1"/>
    <property type="match status" value="1"/>
</dbReference>
<feature type="compositionally biased region" description="Acidic residues" evidence="20">
    <location>
        <begin position="246"/>
        <end position="255"/>
    </location>
</feature>
<keyword evidence="15" id="KW-0966">Cell projection</keyword>
<dbReference type="InterPro" id="IPR036028">
    <property type="entry name" value="SH3-like_dom_sf"/>
</dbReference>
<dbReference type="EMBL" id="JBHFQA010000005">
    <property type="protein sequence ID" value="KAL2098895.1"/>
    <property type="molecule type" value="Genomic_DNA"/>
</dbReference>
<feature type="region of interest" description="Disordered" evidence="20">
    <location>
        <begin position="1131"/>
        <end position="1205"/>
    </location>
</feature>
<feature type="region of interest" description="Disordered" evidence="20">
    <location>
        <begin position="232"/>
        <end position="277"/>
    </location>
</feature>
<evidence type="ECO:0000313" key="23">
    <source>
        <dbReference type="Proteomes" id="UP001591681"/>
    </source>
</evidence>
<dbReference type="PRINTS" id="PR00452">
    <property type="entry name" value="SH3DOMAIN"/>
</dbReference>
<evidence type="ECO:0000256" key="4">
    <source>
        <dbReference type="ARBA" id="ARBA00022443"/>
    </source>
</evidence>
<evidence type="ECO:0000256" key="1">
    <source>
        <dbReference type="ARBA" id="ARBA00004114"/>
    </source>
</evidence>
<evidence type="ECO:0000259" key="21">
    <source>
        <dbReference type="PROSITE" id="PS50002"/>
    </source>
</evidence>
<dbReference type="PANTHER" id="PTHR44499:SF1">
    <property type="entry name" value="JOUBERIN"/>
    <property type="match status" value="1"/>
</dbReference>
<feature type="compositionally biased region" description="Basic residues" evidence="20">
    <location>
        <begin position="1151"/>
        <end position="1161"/>
    </location>
</feature>
<dbReference type="PROSITE" id="PS00678">
    <property type="entry name" value="WD_REPEATS_1"/>
    <property type="match status" value="2"/>
</dbReference>
<keyword evidence="12" id="KW-0965">Cell junction</keyword>
<dbReference type="AlphaFoldDB" id="A0ABD1KIB7"/>
<dbReference type="FunFam" id="2.130.10.10:FF:000112">
    <property type="entry name" value="jouberin isoform X2"/>
    <property type="match status" value="1"/>
</dbReference>
<dbReference type="SUPFAM" id="SSF50044">
    <property type="entry name" value="SH3-domain"/>
    <property type="match status" value="1"/>
</dbReference>
<evidence type="ECO:0000256" key="10">
    <source>
        <dbReference type="ARBA" id="ARBA00022782"/>
    </source>
</evidence>
<evidence type="ECO:0000256" key="14">
    <source>
        <dbReference type="ARBA" id="ARBA00023212"/>
    </source>
</evidence>
<evidence type="ECO:0000256" key="2">
    <source>
        <dbReference type="ARBA" id="ARBA00004120"/>
    </source>
</evidence>
<evidence type="ECO:0000256" key="3">
    <source>
        <dbReference type="ARBA" id="ARBA00004536"/>
    </source>
</evidence>
<dbReference type="GO" id="GO:0030030">
    <property type="term" value="P:cell projection organization"/>
    <property type="evidence" value="ECO:0007669"/>
    <property type="project" value="UniProtKB-KW"/>
</dbReference>
<dbReference type="FunFam" id="2.30.30.40:FF:000132">
    <property type="entry name" value="jouberin isoform X2"/>
    <property type="match status" value="1"/>
</dbReference>
<dbReference type="PROSITE" id="PS50294">
    <property type="entry name" value="WD_REPEATS_REGION"/>
    <property type="match status" value="1"/>
</dbReference>
<evidence type="ECO:0000256" key="12">
    <source>
        <dbReference type="ARBA" id="ARBA00022949"/>
    </source>
</evidence>
<feature type="region of interest" description="Disordered" evidence="20">
    <location>
        <begin position="58"/>
        <end position="206"/>
    </location>
</feature>
<dbReference type="Pfam" id="PF00400">
    <property type="entry name" value="WD40"/>
    <property type="match status" value="4"/>
</dbReference>
<feature type="compositionally biased region" description="Basic residues" evidence="20">
    <location>
        <begin position="149"/>
        <end position="158"/>
    </location>
</feature>
<feature type="repeat" description="WD" evidence="19">
    <location>
        <begin position="689"/>
        <end position="730"/>
    </location>
</feature>
<keyword evidence="23" id="KW-1185">Reference proteome</keyword>
<evidence type="ECO:0000313" key="22">
    <source>
        <dbReference type="EMBL" id="KAL2098895.1"/>
    </source>
</evidence>
<organism evidence="22 23">
    <name type="scientific">Coilia grayii</name>
    <name type="common">Gray's grenadier anchovy</name>
    <dbReference type="NCBI Taxonomy" id="363190"/>
    <lineage>
        <taxon>Eukaryota</taxon>
        <taxon>Metazoa</taxon>
        <taxon>Chordata</taxon>
        <taxon>Craniata</taxon>
        <taxon>Vertebrata</taxon>
        <taxon>Euteleostomi</taxon>
        <taxon>Actinopterygii</taxon>
        <taxon>Neopterygii</taxon>
        <taxon>Teleostei</taxon>
        <taxon>Clupei</taxon>
        <taxon>Clupeiformes</taxon>
        <taxon>Clupeoidei</taxon>
        <taxon>Engraulidae</taxon>
        <taxon>Coilinae</taxon>
        <taxon>Coilia</taxon>
    </lineage>
</organism>
<keyword evidence="11" id="KW-0970">Cilium biogenesis/degradation</keyword>
<dbReference type="Gene3D" id="2.130.10.10">
    <property type="entry name" value="YVTN repeat-like/Quinoprotein amine dehydrogenase"/>
    <property type="match status" value="1"/>
</dbReference>
<dbReference type="SMART" id="SM00320">
    <property type="entry name" value="WD40"/>
    <property type="match status" value="6"/>
</dbReference>
<dbReference type="PANTHER" id="PTHR44499">
    <property type="entry name" value="JOUBERIN"/>
    <property type="match status" value="1"/>
</dbReference>
<keyword evidence="9" id="KW-0677">Repeat</keyword>
<keyword evidence="10" id="KW-0221">Differentiation</keyword>
<name>A0ABD1KIB7_9TELE</name>
<dbReference type="GO" id="GO:0005814">
    <property type="term" value="C:centriole"/>
    <property type="evidence" value="ECO:0007669"/>
    <property type="project" value="UniProtKB-SubCell"/>
</dbReference>
<keyword evidence="13" id="KW-0969">Cilium</keyword>
<dbReference type="InterPro" id="IPR035832">
    <property type="entry name" value="AHI1_SH3"/>
</dbReference>
<keyword evidence="7" id="KW-0597">Phosphoprotein</keyword>
<dbReference type="CDD" id="cd00200">
    <property type="entry name" value="WD40"/>
    <property type="match status" value="1"/>
</dbReference>
<evidence type="ECO:0000256" key="16">
    <source>
        <dbReference type="ARBA" id="ARBA00058395"/>
    </source>
</evidence>
<dbReference type="InterPro" id="IPR001680">
    <property type="entry name" value="WD40_rpt"/>
</dbReference>
<dbReference type="InterPro" id="IPR019775">
    <property type="entry name" value="WD40_repeat_CS"/>
</dbReference>
<evidence type="ECO:0000256" key="20">
    <source>
        <dbReference type="SAM" id="MobiDB-lite"/>
    </source>
</evidence>
<dbReference type="InterPro" id="IPR036322">
    <property type="entry name" value="WD40_repeat_dom_sf"/>
</dbReference>
<evidence type="ECO:0000256" key="18">
    <source>
        <dbReference type="PROSITE-ProRule" id="PRU00192"/>
    </source>
</evidence>
<dbReference type="Pfam" id="PF00018">
    <property type="entry name" value="SH3_1"/>
    <property type="match status" value="1"/>
</dbReference>
<feature type="compositionally biased region" description="Polar residues" evidence="20">
    <location>
        <begin position="1167"/>
        <end position="1176"/>
    </location>
</feature>
<feature type="compositionally biased region" description="Basic and acidic residues" evidence="20">
    <location>
        <begin position="1195"/>
        <end position="1205"/>
    </location>
</feature>
<evidence type="ECO:0000256" key="7">
    <source>
        <dbReference type="ARBA" id="ARBA00022553"/>
    </source>
</evidence>
<proteinExistence type="predicted"/>
<evidence type="ECO:0000256" key="6">
    <source>
        <dbReference type="ARBA" id="ARBA00022490"/>
    </source>
</evidence>
<dbReference type="Gene3D" id="2.30.30.40">
    <property type="entry name" value="SH3 Domains"/>
    <property type="match status" value="1"/>
</dbReference>
<dbReference type="SMART" id="SM00326">
    <property type="entry name" value="SH3"/>
    <property type="match status" value="1"/>
</dbReference>
<feature type="compositionally biased region" description="Low complexity" evidence="20">
    <location>
        <begin position="178"/>
        <end position="192"/>
    </location>
</feature>
<keyword evidence="5" id="KW-0217">Developmental protein</keyword>
<dbReference type="PROSITE" id="PS50002">
    <property type="entry name" value="SH3"/>
    <property type="match status" value="1"/>
</dbReference>
<keyword evidence="14" id="KW-0206">Cytoskeleton</keyword>
<protein>
    <recommendedName>
        <fullName evidence="17">Jouberin</fullName>
    </recommendedName>
</protein>
<evidence type="ECO:0000256" key="8">
    <source>
        <dbReference type="ARBA" id="ARBA00022574"/>
    </source>
</evidence>
<evidence type="ECO:0000256" key="15">
    <source>
        <dbReference type="ARBA" id="ARBA00023273"/>
    </source>
</evidence>
<feature type="compositionally biased region" description="Polar residues" evidence="20">
    <location>
        <begin position="88"/>
        <end position="98"/>
    </location>
</feature>
<dbReference type="Proteomes" id="UP001591681">
    <property type="component" value="Unassembled WGS sequence"/>
</dbReference>
<evidence type="ECO:0000256" key="17">
    <source>
        <dbReference type="ARBA" id="ARBA00071144"/>
    </source>
</evidence>
<evidence type="ECO:0000256" key="5">
    <source>
        <dbReference type="ARBA" id="ARBA00022473"/>
    </source>
</evidence>
<dbReference type="PROSITE" id="PS50082">
    <property type="entry name" value="WD_REPEATS_2"/>
    <property type="match status" value="4"/>
</dbReference>
<dbReference type="InterPro" id="IPR015943">
    <property type="entry name" value="WD40/YVTN_repeat-like_dom_sf"/>
</dbReference>
<keyword evidence="8 19" id="KW-0853">WD repeat</keyword>
<feature type="repeat" description="WD" evidence="19">
    <location>
        <begin position="642"/>
        <end position="677"/>
    </location>
</feature>
<keyword evidence="6" id="KW-0963">Cytoplasm</keyword>
<keyword evidence="4 18" id="KW-0728">SH3 domain</keyword>
<reference evidence="22 23" key="1">
    <citation type="submission" date="2024-09" db="EMBL/GenBank/DDBJ databases">
        <title>A chromosome-level genome assembly of Gray's grenadier anchovy, Coilia grayii.</title>
        <authorList>
            <person name="Fu Z."/>
        </authorList>
    </citation>
    <scope>NUCLEOTIDE SEQUENCE [LARGE SCALE GENOMIC DNA]</scope>
    <source>
        <strain evidence="22">G4</strain>
        <tissue evidence="22">Muscle</tissue>
    </source>
</reference>
<comment type="function">
    <text evidence="16">Involved in vesicle trafficking and required for ciliogenesis, formation of primary non-motile cilium, and recruitment of RAB8A to the basal body of primary cilium. Component of the tectonic-like complex, a complex localized at the transition zone of primary cilia and acting as a barrier that prevents diffusion of transmembrane proteins between the cilia and plasma membranes. Involved in neuronal differentiation. As a positive modulator of classical Wnt signaling, may play a crucial role in ciliary signaling during cerebellum embryonic development.</text>
</comment>
<dbReference type="GO" id="GO:0030154">
    <property type="term" value="P:cell differentiation"/>
    <property type="evidence" value="ECO:0007669"/>
    <property type="project" value="UniProtKB-KW"/>
</dbReference>
<evidence type="ECO:0000256" key="9">
    <source>
        <dbReference type="ARBA" id="ARBA00022737"/>
    </source>
</evidence>
<sequence length="1205" mass="135576">MPGEIDVKGRLDEVLKRYDLPPVVKKKVKRKPDENQENIVLETLKKNLDLTKDTEDHETILHNTYDPAQGSPRFTKNKRREREVSEKANISSSSTPQDQPVLPRVKKKNKRNLPAPASLDVAQVSDQDDWDAGRSEVSAVREYSEGGKGKGKRGRKGKSQGAEEEPRGATDAGDELLQEYQQQLSQEEALSLRGAAGPSVTSRAEGILNNELGRKKKTKKQLKSTEGEISVLQEETQEKSKSWQSDQEEVTEADAESLKSKAKKKKKKKEVLLTEESQTEVDLPARPVFDDSLVLGVYIHRSDRLKTDLLVSHPMVKVHVVDEMTNQYVRKEDTNRPVSSFYERDSVDHILPIMTQPFDFKKRKSTVPEWEEQIIFNERFGYLLQEEDEAPRVILFFEILDFMSMEEARAHARSDPHERGFRKIAWAFLKLVGTNGVLNIDSRLRLQLYSVPPRAKKMPSTIEVVEWWRKFPRTRYASTLYITVKGLKLPEHVDPSIRSMMALQQERGSTSYSELQSEVMRRTNTQLDSKRSIIRWNRLPGQVCRIPNKPMLAFRGGQMGCFTLRFSHDGLMLAAACADKDAFPVIVYEIPSGKVLASFNGHLSLVYDLWWSKDDCSLLSTSSDGTVRMWEVDRFESLAQKILPHPCFLYCAQFHPSAQHLVLTGGFDCVLRVWDVDVHDVNGHLLKEFEGHKAFINCLCFDQEGSRMFSGDNAGVIIEWSVTVDDRSSQHATHFWKIEREMKDADLEGVPINCLEVHPNGRRLLIQAKDSTIRIMDLRLLAVKKFTGATNYRERIQSTLTPCGSFIFSGSEDGLAYVWNAETGDQVAVYSELCYPTALRTAVFHPLENMVAFCAYGQSQPIHVYLYDHKVAQLEVENMKALTKSSTADPRSLATFQDPSASAMDRFASAARVSLRLQRLQATLDSVREPYRSTARADLHYNQGGPSHVGRSLTQEVGLAASLPSPALLSPHSQLQISAPLAAQLLPQAATATQGRGFSPVGPIHRHSPSLMFTRGTSEFPDSSNVSVDANVPVNQTVVSLYDYTANRSDELTVRRGDVINVLYKDNDSWWFGQLASGQQGYFPATYVVDEKSFHEEMSQAIDAQPLFQQEGAPSERATPTRMSAVISGTGELRFLSEQDTEPEQSTSRMMSKKVKKKVKRRETVTASSDSETPRTGSRKKRPLPPLGKANDAFESDRKATEAGP</sequence>
<evidence type="ECO:0000256" key="13">
    <source>
        <dbReference type="ARBA" id="ARBA00023069"/>
    </source>
</evidence>
<dbReference type="InterPro" id="IPR001452">
    <property type="entry name" value="SH3_domain"/>
</dbReference>
<feature type="compositionally biased region" description="Basic residues" evidence="20">
    <location>
        <begin position="260"/>
        <end position="269"/>
    </location>
</feature>
<feature type="repeat" description="WD" evidence="19">
    <location>
        <begin position="599"/>
        <end position="640"/>
    </location>
</feature>
<gene>
    <name evidence="22" type="ORF">ACEWY4_005375</name>
</gene>
<dbReference type="GO" id="GO:0005912">
    <property type="term" value="C:adherens junction"/>
    <property type="evidence" value="ECO:0007669"/>
    <property type="project" value="UniProtKB-SubCell"/>
</dbReference>
<dbReference type="InterPro" id="IPR052803">
    <property type="entry name" value="Cilium-Associated_Jouberin"/>
</dbReference>